<proteinExistence type="predicted"/>
<evidence type="ECO:0000313" key="1">
    <source>
        <dbReference type="EMBL" id="KAF2599698.1"/>
    </source>
</evidence>
<accession>A0A8S9L2X8</accession>
<dbReference type="EMBL" id="QGKW02000717">
    <property type="protein sequence ID" value="KAF2599698.1"/>
    <property type="molecule type" value="Genomic_DNA"/>
</dbReference>
<sequence>MIPLPGFLYNISSKISLCFSSCSNRSSASHIKSKLYRTGADFNPSLTMSSSAASMILLLTQSSPISALSDFSVHCLLYRPLLGFKDHQEEWCKTSTDGGEDRDVEFHSREST</sequence>
<organism evidence="1 2">
    <name type="scientific">Brassica cretica</name>
    <name type="common">Mustard</name>
    <dbReference type="NCBI Taxonomy" id="69181"/>
    <lineage>
        <taxon>Eukaryota</taxon>
        <taxon>Viridiplantae</taxon>
        <taxon>Streptophyta</taxon>
        <taxon>Embryophyta</taxon>
        <taxon>Tracheophyta</taxon>
        <taxon>Spermatophyta</taxon>
        <taxon>Magnoliopsida</taxon>
        <taxon>eudicotyledons</taxon>
        <taxon>Gunneridae</taxon>
        <taxon>Pentapetalae</taxon>
        <taxon>rosids</taxon>
        <taxon>malvids</taxon>
        <taxon>Brassicales</taxon>
        <taxon>Brassicaceae</taxon>
        <taxon>Brassiceae</taxon>
        <taxon>Brassica</taxon>
    </lineage>
</organism>
<dbReference type="Proteomes" id="UP000712281">
    <property type="component" value="Unassembled WGS sequence"/>
</dbReference>
<name>A0A8S9L2X8_BRACR</name>
<gene>
    <name evidence="1" type="ORF">F2Q68_00011078</name>
</gene>
<dbReference type="AlphaFoldDB" id="A0A8S9L2X8"/>
<reference evidence="1" key="1">
    <citation type="submission" date="2019-12" db="EMBL/GenBank/DDBJ databases">
        <title>Genome sequencing and annotation of Brassica cretica.</title>
        <authorList>
            <person name="Studholme D.J."/>
            <person name="Sarris P.F."/>
        </authorList>
    </citation>
    <scope>NUCLEOTIDE SEQUENCE</scope>
    <source>
        <strain evidence="1">PFS-001/15</strain>
        <tissue evidence="1">Leaf</tissue>
    </source>
</reference>
<evidence type="ECO:0000313" key="2">
    <source>
        <dbReference type="Proteomes" id="UP000712281"/>
    </source>
</evidence>
<comment type="caution">
    <text evidence="1">The sequence shown here is derived from an EMBL/GenBank/DDBJ whole genome shotgun (WGS) entry which is preliminary data.</text>
</comment>
<protein>
    <submittedName>
        <fullName evidence="1">Uncharacterized protein</fullName>
    </submittedName>
</protein>